<sequence length="299" mass="33755">MNKRNAIRESFGDRSFLMAMYVILILIVISILYPLLHILAASFSNPQDVISGAVTIFPAHPTVMAYETLFKNSQVYTGYANTLFYTVVGTAVQVLFTVLLAYPLSRKEFVGRKVLMMAILLTMFFEGGLIPTYLIVKYLHILDTRWALIIPKALFVWQVIIAVTFFRTSIPDEIHESAQLDGCSDAGFLWRIVLPLSKPIIAVLILMYAVADWNSYFDALIYLTKSELFPLQLVLRNILVLSQVSQLSPSVAYQMRRLHGLSDLLKYALIVVSSAPILIFYPFVQKHFVKGMMIGSIKG</sequence>
<keyword evidence="4 7" id="KW-0812">Transmembrane</keyword>
<evidence type="ECO:0000256" key="3">
    <source>
        <dbReference type="ARBA" id="ARBA00022475"/>
    </source>
</evidence>
<evidence type="ECO:0000313" key="9">
    <source>
        <dbReference type="EMBL" id="MBB6734102.1"/>
    </source>
</evidence>
<feature type="transmembrane region" description="Helical" evidence="7">
    <location>
        <begin position="83"/>
        <end position="102"/>
    </location>
</feature>
<keyword evidence="6 7" id="KW-0472">Membrane</keyword>
<keyword evidence="5 7" id="KW-1133">Transmembrane helix</keyword>
<feature type="transmembrane region" description="Helical" evidence="7">
    <location>
        <begin position="264"/>
        <end position="284"/>
    </location>
</feature>
<comment type="subcellular location">
    <subcellularLocation>
        <location evidence="1 7">Cell membrane</location>
        <topology evidence="1 7">Multi-pass membrane protein</topology>
    </subcellularLocation>
</comment>
<keyword evidence="2 7" id="KW-0813">Transport</keyword>
<dbReference type="GO" id="GO:0005886">
    <property type="term" value="C:plasma membrane"/>
    <property type="evidence" value="ECO:0007669"/>
    <property type="project" value="UniProtKB-SubCell"/>
</dbReference>
<comment type="similarity">
    <text evidence="7">Belongs to the binding-protein-dependent transport system permease family.</text>
</comment>
<evidence type="ECO:0000313" key="10">
    <source>
        <dbReference type="Proteomes" id="UP000564644"/>
    </source>
</evidence>
<evidence type="ECO:0000256" key="6">
    <source>
        <dbReference type="ARBA" id="ARBA00023136"/>
    </source>
</evidence>
<dbReference type="Proteomes" id="UP000564644">
    <property type="component" value="Unassembled WGS sequence"/>
</dbReference>
<protein>
    <submittedName>
        <fullName evidence="9">Carbohydrate ABC transporter permease</fullName>
    </submittedName>
</protein>
<feature type="transmembrane region" description="Helical" evidence="7">
    <location>
        <begin position="114"/>
        <end position="136"/>
    </location>
</feature>
<dbReference type="Gene3D" id="1.10.3720.10">
    <property type="entry name" value="MetI-like"/>
    <property type="match status" value="1"/>
</dbReference>
<dbReference type="PROSITE" id="PS50928">
    <property type="entry name" value="ABC_TM1"/>
    <property type="match status" value="1"/>
</dbReference>
<evidence type="ECO:0000256" key="4">
    <source>
        <dbReference type="ARBA" id="ARBA00022692"/>
    </source>
</evidence>
<evidence type="ECO:0000256" key="7">
    <source>
        <dbReference type="RuleBase" id="RU363032"/>
    </source>
</evidence>
<evidence type="ECO:0000259" key="8">
    <source>
        <dbReference type="PROSITE" id="PS50928"/>
    </source>
</evidence>
<dbReference type="Pfam" id="PF00528">
    <property type="entry name" value="BPD_transp_1"/>
    <property type="match status" value="1"/>
</dbReference>
<feature type="transmembrane region" description="Helical" evidence="7">
    <location>
        <begin position="188"/>
        <end position="211"/>
    </location>
</feature>
<keyword evidence="10" id="KW-1185">Reference proteome</keyword>
<dbReference type="GO" id="GO:0055085">
    <property type="term" value="P:transmembrane transport"/>
    <property type="evidence" value="ECO:0007669"/>
    <property type="project" value="InterPro"/>
</dbReference>
<feature type="domain" description="ABC transmembrane type-1" evidence="8">
    <location>
        <begin position="79"/>
        <end position="280"/>
    </location>
</feature>
<reference evidence="9 10" key="1">
    <citation type="submission" date="2020-08" db="EMBL/GenBank/DDBJ databases">
        <title>Cohnella phylogeny.</title>
        <authorList>
            <person name="Dunlap C."/>
        </authorList>
    </citation>
    <scope>NUCLEOTIDE SEQUENCE [LARGE SCALE GENOMIC DNA]</scope>
    <source>
        <strain evidence="9 10">CBP 2801</strain>
    </source>
</reference>
<proteinExistence type="inferred from homology"/>
<dbReference type="InterPro" id="IPR035906">
    <property type="entry name" value="MetI-like_sf"/>
</dbReference>
<comment type="caution">
    <text evidence="9">The sequence shown here is derived from an EMBL/GenBank/DDBJ whole genome shotgun (WGS) entry which is preliminary data.</text>
</comment>
<dbReference type="CDD" id="cd06261">
    <property type="entry name" value="TM_PBP2"/>
    <property type="match status" value="1"/>
</dbReference>
<gene>
    <name evidence="9" type="ORF">H7C18_24575</name>
</gene>
<dbReference type="SUPFAM" id="SSF161098">
    <property type="entry name" value="MetI-like"/>
    <property type="match status" value="1"/>
</dbReference>
<keyword evidence="3" id="KW-1003">Cell membrane</keyword>
<accession>A0A7X0SQ54</accession>
<dbReference type="AlphaFoldDB" id="A0A7X0SQ54"/>
<feature type="transmembrane region" description="Helical" evidence="7">
    <location>
        <begin position="148"/>
        <end position="167"/>
    </location>
</feature>
<dbReference type="PANTHER" id="PTHR43744:SF9">
    <property type="entry name" value="POLYGALACTURONAN_RHAMNOGALACTURONAN TRANSPORT SYSTEM PERMEASE PROTEIN YTCP"/>
    <property type="match status" value="1"/>
</dbReference>
<evidence type="ECO:0000256" key="5">
    <source>
        <dbReference type="ARBA" id="ARBA00022989"/>
    </source>
</evidence>
<dbReference type="PANTHER" id="PTHR43744">
    <property type="entry name" value="ABC TRANSPORTER PERMEASE PROTEIN MG189-RELATED-RELATED"/>
    <property type="match status" value="1"/>
</dbReference>
<name>A0A7X0SQ54_9BACL</name>
<evidence type="ECO:0000256" key="1">
    <source>
        <dbReference type="ARBA" id="ARBA00004651"/>
    </source>
</evidence>
<feature type="transmembrane region" description="Helical" evidence="7">
    <location>
        <begin position="16"/>
        <end position="36"/>
    </location>
</feature>
<dbReference type="RefSeq" id="WP_185131755.1">
    <property type="nucleotide sequence ID" value="NZ_JACJVO010000032.1"/>
</dbReference>
<dbReference type="InterPro" id="IPR000515">
    <property type="entry name" value="MetI-like"/>
</dbReference>
<dbReference type="EMBL" id="JACJVO010000032">
    <property type="protein sequence ID" value="MBB6734102.1"/>
    <property type="molecule type" value="Genomic_DNA"/>
</dbReference>
<evidence type="ECO:0000256" key="2">
    <source>
        <dbReference type="ARBA" id="ARBA00022448"/>
    </source>
</evidence>
<organism evidence="9 10">
    <name type="scientific">Cohnella zeiphila</name>
    <dbReference type="NCBI Taxonomy" id="2761120"/>
    <lineage>
        <taxon>Bacteria</taxon>
        <taxon>Bacillati</taxon>
        <taxon>Bacillota</taxon>
        <taxon>Bacilli</taxon>
        <taxon>Bacillales</taxon>
        <taxon>Paenibacillaceae</taxon>
        <taxon>Cohnella</taxon>
    </lineage>
</organism>